<protein>
    <submittedName>
        <fullName evidence="1">Uncharacterized protein</fullName>
    </submittedName>
</protein>
<sequence>MGDAKEEVASYSGVTLEDEVLRFEVSDGEGEGVGCVCVGEEQQEEGEDNREVEGSHGFDAWLKCD</sequence>
<proteinExistence type="predicted"/>
<dbReference type="AlphaFoldDB" id="A0AA86T4R2"/>
<keyword evidence="2" id="KW-1185">Reference proteome</keyword>
<evidence type="ECO:0000313" key="1">
    <source>
        <dbReference type="EMBL" id="CAJ1967864.1"/>
    </source>
</evidence>
<dbReference type="Gramene" id="rna-AYBTSS11_LOCUS21408">
    <property type="protein sequence ID" value="CAJ1967864.1"/>
    <property type="gene ID" value="gene-AYBTSS11_LOCUS21408"/>
</dbReference>
<evidence type="ECO:0000313" key="2">
    <source>
        <dbReference type="Proteomes" id="UP001189624"/>
    </source>
</evidence>
<reference evidence="1" key="1">
    <citation type="submission" date="2023-10" db="EMBL/GenBank/DDBJ databases">
        <authorList>
            <person name="Domelevo Entfellner J.-B."/>
        </authorList>
    </citation>
    <scope>NUCLEOTIDE SEQUENCE</scope>
</reference>
<dbReference type="Proteomes" id="UP001189624">
    <property type="component" value="Chromosome 7"/>
</dbReference>
<accession>A0AA86T4R2</accession>
<name>A0AA86T4R2_9FABA</name>
<gene>
    <name evidence="1" type="ORF">AYBTSS11_LOCUS21408</name>
</gene>
<organism evidence="1 2">
    <name type="scientific">Sphenostylis stenocarpa</name>
    <dbReference type="NCBI Taxonomy" id="92480"/>
    <lineage>
        <taxon>Eukaryota</taxon>
        <taxon>Viridiplantae</taxon>
        <taxon>Streptophyta</taxon>
        <taxon>Embryophyta</taxon>
        <taxon>Tracheophyta</taxon>
        <taxon>Spermatophyta</taxon>
        <taxon>Magnoliopsida</taxon>
        <taxon>eudicotyledons</taxon>
        <taxon>Gunneridae</taxon>
        <taxon>Pentapetalae</taxon>
        <taxon>rosids</taxon>
        <taxon>fabids</taxon>
        <taxon>Fabales</taxon>
        <taxon>Fabaceae</taxon>
        <taxon>Papilionoideae</taxon>
        <taxon>50 kb inversion clade</taxon>
        <taxon>NPAAA clade</taxon>
        <taxon>indigoferoid/millettioid clade</taxon>
        <taxon>Phaseoleae</taxon>
        <taxon>Sphenostylis</taxon>
    </lineage>
</organism>
<dbReference type="EMBL" id="OY731404">
    <property type="protein sequence ID" value="CAJ1967864.1"/>
    <property type="molecule type" value="Genomic_DNA"/>
</dbReference>